<comment type="caution">
    <text evidence="1">The sequence shown here is derived from an EMBL/GenBank/DDBJ whole genome shotgun (WGS) entry which is preliminary data.</text>
</comment>
<evidence type="ECO:0000313" key="1">
    <source>
        <dbReference type="EMBL" id="KAA1194862.1"/>
    </source>
</evidence>
<dbReference type="AlphaFoldDB" id="A0A5B0X6F9"/>
<reference evidence="1 2" key="1">
    <citation type="submission" date="2019-09" db="EMBL/GenBank/DDBJ databases">
        <title>Whole genome sequence of Photorhabdus heterorhabditis strain ETL (Enterobacteriales: Enterobacteriaceae) a bacterial symbiont of Heterorhabditis zealandica strain ETL (Rhabditida: Heterorhabditidae).</title>
        <authorList>
            <person name="Lulamba T.E."/>
            <person name="Serepa-Dlamini M.H."/>
        </authorList>
    </citation>
    <scope>NUCLEOTIDE SEQUENCE [LARGE SCALE GENOMIC DNA]</scope>
    <source>
        <strain evidence="1 2">ETL</strain>
    </source>
</reference>
<gene>
    <name evidence="1" type="ORF">F0L16_04080</name>
</gene>
<organism evidence="1 2">
    <name type="scientific">Photorhabdus heterorhabditis</name>
    <dbReference type="NCBI Taxonomy" id="880156"/>
    <lineage>
        <taxon>Bacteria</taxon>
        <taxon>Pseudomonadati</taxon>
        <taxon>Pseudomonadota</taxon>
        <taxon>Gammaproteobacteria</taxon>
        <taxon>Enterobacterales</taxon>
        <taxon>Morganellaceae</taxon>
        <taxon>Photorhabdus</taxon>
    </lineage>
</organism>
<name>A0A5B0X6F9_9GAMM</name>
<evidence type="ECO:0000313" key="2">
    <source>
        <dbReference type="Proteomes" id="UP000322184"/>
    </source>
</evidence>
<accession>A0A5B0X6F9</accession>
<dbReference type="EMBL" id="VTUW01000005">
    <property type="protein sequence ID" value="KAA1194862.1"/>
    <property type="molecule type" value="Genomic_DNA"/>
</dbReference>
<dbReference type="Proteomes" id="UP000322184">
    <property type="component" value="Unassembled WGS sequence"/>
</dbReference>
<dbReference type="RefSeq" id="WP_149616214.1">
    <property type="nucleotide sequence ID" value="NZ_CAWPFF010000092.1"/>
</dbReference>
<protein>
    <submittedName>
        <fullName evidence="1">Uncharacterized protein</fullName>
    </submittedName>
</protein>
<proteinExistence type="predicted"/>
<sequence length="194" mass="21496">MAVGMTTLVMLLTPLPDTNQLAKLPEYLSAPITQLVQDRSGQKILTAQEAMSYFSESKMALAYLKENAQIGLELLETIDRDGIESGINIRDVAERYESAAKIVTSQLHLLKLSCILAESSPAWGPHVKLFQAHSQEMLRVFANNRNVLLRIAVTLKQYLPANAGEYTPKADAESYKELVNLSHKKLGITLPTWG</sequence>